<dbReference type="SUPFAM" id="SSF47413">
    <property type="entry name" value="lambda repressor-like DNA-binding domains"/>
    <property type="match status" value="1"/>
</dbReference>
<sequence>MQEKIENLVSKYRTQMSVTQEELASKVNVSRQTIIALEKGNYTPSILLALKIAGFFKIPVEKLFKIFYEK</sequence>
<evidence type="ECO:0000259" key="2">
    <source>
        <dbReference type="PROSITE" id="PS50943"/>
    </source>
</evidence>
<dbReference type="GO" id="GO:0003677">
    <property type="term" value="F:DNA binding"/>
    <property type="evidence" value="ECO:0007669"/>
    <property type="project" value="UniProtKB-KW"/>
</dbReference>
<dbReference type="SMART" id="SM00530">
    <property type="entry name" value="HTH_XRE"/>
    <property type="match status" value="1"/>
</dbReference>
<evidence type="ECO:0000313" key="3">
    <source>
        <dbReference type="EMBL" id="PIP55625.1"/>
    </source>
</evidence>
<dbReference type="CDD" id="cd00093">
    <property type="entry name" value="HTH_XRE"/>
    <property type="match status" value="1"/>
</dbReference>
<keyword evidence="1" id="KW-0238">DNA-binding</keyword>
<reference evidence="3 4" key="1">
    <citation type="submission" date="2017-09" db="EMBL/GenBank/DDBJ databases">
        <title>Depth-based differentiation of microbial function through sediment-hosted aquifers and enrichment of novel symbionts in the deep terrestrial subsurface.</title>
        <authorList>
            <person name="Probst A.J."/>
            <person name="Ladd B."/>
            <person name="Jarett J.K."/>
            <person name="Geller-Mcgrath D.E."/>
            <person name="Sieber C.M."/>
            <person name="Emerson J.B."/>
            <person name="Anantharaman K."/>
            <person name="Thomas B.C."/>
            <person name="Malmstrom R."/>
            <person name="Stieglmeier M."/>
            <person name="Klingl A."/>
            <person name="Woyke T."/>
            <person name="Ryan C.M."/>
            <person name="Banfield J.F."/>
        </authorList>
    </citation>
    <scope>NUCLEOTIDE SEQUENCE [LARGE SCALE GENOMIC DNA]</scope>
    <source>
        <strain evidence="3">CG22_combo_CG10-13_8_21_14_all_42_17</strain>
    </source>
</reference>
<dbReference type="Gene3D" id="1.10.260.40">
    <property type="entry name" value="lambda repressor-like DNA-binding domains"/>
    <property type="match status" value="1"/>
</dbReference>
<evidence type="ECO:0000313" key="4">
    <source>
        <dbReference type="Proteomes" id="UP000229794"/>
    </source>
</evidence>
<gene>
    <name evidence="3" type="ORF">COX06_02095</name>
</gene>
<evidence type="ECO:0000256" key="1">
    <source>
        <dbReference type="ARBA" id="ARBA00023125"/>
    </source>
</evidence>
<organism evidence="3 4">
    <name type="scientific">Candidatus Zambryskibacteria bacterium CG22_combo_CG10-13_8_21_14_all_42_17</name>
    <dbReference type="NCBI Taxonomy" id="1975118"/>
    <lineage>
        <taxon>Bacteria</taxon>
        <taxon>Candidatus Zambryskiibacteriota</taxon>
    </lineage>
</organism>
<accession>A0A2H0BD66</accession>
<dbReference type="PANTHER" id="PTHR46558">
    <property type="entry name" value="TRACRIPTIONAL REGULATORY PROTEIN-RELATED-RELATED"/>
    <property type="match status" value="1"/>
</dbReference>
<comment type="caution">
    <text evidence="3">The sequence shown here is derived from an EMBL/GenBank/DDBJ whole genome shotgun (WGS) entry which is preliminary data.</text>
</comment>
<dbReference type="Pfam" id="PF01381">
    <property type="entry name" value="HTH_3"/>
    <property type="match status" value="1"/>
</dbReference>
<proteinExistence type="predicted"/>
<feature type="domain" description="HTH cro/C1-type" evidence="2">
    <location>
        <begin position="9"/>
        <end position="63"/>
    </location>
</feature>
<dbReference type="EMBL" id="PCST01000025">
    <property type="protein sequence ID" value="PIP55625.1"/>
    <property type="molecule type" value="Genomic_DNA"/>
</dbReference>
<protein>
    <submittedName>
        <fullName evidence="3">Transcriptional regulator</fullName>
    </submittedName>
</protein>
<dbReference type="InterPro" id="IPR010982">
    <property type="entry name" value="Lambda_DNA-bd_dom_sf"/>
</dbReference>
<dbReference type="InterPro" id="IPR001387">
    <property type="entry name" value="Cro/C1-type_HTH"/>
</dbReference>
<dbReference type="PANTHER" id="PTHR46558:SF11">
    <property type="entry name" value="HTH-TYPE TRANSCRIPTIONAL REGULATOR XRE"/>
    <property type="match status" value="1"/>
</dbReference>
<dbReference type="PROSITE" id="PS50943">
    <property type="entry name" value="HTH_CROC1"/>
    <property type="match status" value="1"/>
</dbReference>
<dbReference type="Proteomes" id="UP000229794">
    <property type="component" value="Unassembled WGS sequence"/>
</dbReference>
<dbReference type="AlphaFoldDB" id="A0A2H0BD66"/>
<name>A0A2H0BD66_9BACT</name>